<comment type="subcellular location">
    <subcellularLocation>
        <location evidence="2">Cell membrane</location>
        <topology evidence="2">Multi-pass membrane protein</topology>
    </subcellularLocation>
</comment>
<dbReference type="RefSeq" id="WP_105731063.1">
    <property type="nucleotide sequence ID" value="NZ_PVLR01000068.1"/>
</dbReference>
<evidence type="ECO:0000256" key="7">
    <source>
        <dbReference type="ARBA" id="ARBA00022741"/>
    </source>
</evidence>
<dbReference type="SUPFAM" id="SSF47384">
    <property type="entry name" value="Homodimeric domain of signal transducing histidine kinase"/>
    <property type="match status" value="1"/>
</dbReference>
<dbReference type="Pfam" id="PF00512">
    <property type="entry name" value="HisKA"/>
    <property type="match status" value="1"/>
</dbReference>
<gene>
    <name evidence="14" type="ORF">C6P61_16805</name>
</gene>
<dbReference type="OrthoDB" id="9804645at2"/>
<protein>
    <recommendedName>
        <fullName evidence="3">histidine kinase</fullName>
        <ecNumber evidence="3">2.7.13.3</ecNumber>
    </recommendedName>
</protein>
<evidence type="ECO:0000313" key="15">
    <source>
        <dbReference type="Proteomes" id="UP000238326"/>
    </source>
</evidence>
<feature type="domain" description="Histidine kinase" evidence="12">
    <location>
        <begin position="233"/>
        <end position="435"/>
    </location>
</feature>
<keyword evidence="10" id="KW-0175">Coiled coil</keyword>
<keyword evidence="11" id="KW-0812">Transmembrane</keyword>
<dbReference type="SMART" id="SM00387">
    <property type="entry name" value="HATPase_c"/>
    <property type="match status" value="1"/>
</dbReference>
<dbReference type="InterPro" id="IPR004358">
    <property type="entry name" value="Sig_transdc_His_kin-like_C"/>
</dbReference>
<name>A0A2S9KA90_9BURK</name>
<evidence type="ECO:0000313" key="14">
    <source>
        <dbReference type="EMBL" id="PRD67358.1"/>
    </source>
</evidence>
<proteinExistence type="predicted"/>
<dbReference type="CDD" id="cd06225">
    <property type="entry name" value="HAMP"/>
    <property type="match status" value="1"/>
</dbReference>
<evidence type="ECO:0000256" key="3">
    <source>
        <dbReference type="ARBA" id="ARBA00012438"/>
    </source>
</evidence>
<evidence type="ECO:0000256" key="11">
    <source>
        <dbReference type="SAM" id="Phobius"/>
    </source>
</evidence>
<sequence length="435" mass="48705">MRGRRSLLRQYTLWLTAMFVLLELVLVIVFMYLLVLPLARRAADDLAGLVVLSAQTWSELPPETRPAFVEELRTSHQLDIRPAQAYDASPALHPPFVYLFEQAMNRRLPQPSHLMPEQKGDELWYWINIPVGGQLLALGWPESRNESRPVVALGLGLLFSLWLSWWSARWLAGRIVQPLSSLNHAMITVGDGDTPSLLPADGPQELAAVIHQFNAMVTQVQVLLTTRTTMLAGVSHDLRTPLTRMRLTLELLRDAPNPALLDRLEREVERMNQLISQVMELARGLQAEPSQLVDIVALFSALQEDFRDDNTPLMVRCELHQLWAAPMALRRVLSNLIQNAQRYAAGFPVTLVCEQRPEGVRIGVLDQGPGIPETELDRMQQPFQRLEASRSQGTGGVGLGLAIVKELAKANGWRLQWISPPAGGLECWVQLHPGA</sequence>
<evidence type="ECO:0000256" key="1">
    <source>
        <dbReference type="ARBA" id="ARBA00000085"/>
    </source>
</evidence>
<dbReference type="SMART" id="SM00388">
    <property type="entry name" value="HisKA"/>
    <property type="match status" value="1"/>
</dbReference>
<keyword evidence="5" id="KW-0597">Phosphoprotein</keyword>
<keyword evidence="8 14" id="KW-0418">Kinase</keyword>
<dbReference type="Gene3D" id="3.30.450.300">
    <property type="entry name" value="Sensor histidine kinase RisS, periplasmic domain"/>
    <property type="match status" value="1"/>
</dbReference>
<dbReference type="PRINTS" id="PR00344">
    <property type="entry name" value="BCTRLSENSOR"/>
</dbReference>
<dbReference type="InterPro" id="IPR038421">
    <property type="entry name" value="RisS_PPD_sf"/>
</dbReference>
<dbReference type="GO" id="GO:0000155">
    <property type="term" value="F:phosphorelay sensor kinase activity"/>
    <property type="evidence" value="ECO:0007669"/>
    <property type="project" value="InterPro"/>
</dbReference>
<dbReference type="EMBL" id="PVLR01000068">
    <property type="protein sequence ID" value="PRD67358.1"/>
    <property type="molecule type" value="Genomic_DNA"/>
</dbReference>
<keyword evidence="11" id="KW-1133">Transmembrane helix</keyword>
<dbReference type="InterPro" id="IPR003660">
    <property type="entry name" value="HAMP_dom"/>
</dbReference>
<dbReference type="EC" id="2.7.13.3" evidence="3"/>
<dbReference type="InterPro" id="IPR050980">
    <property type="entry name" value="2C_sensor_his_kinase"/>
</dbReference>
<dbReference type="Gene3D" id="1.10.287.130">
    <property type="match status" value="1"/>
</dbReference>
<dbReference type="InterPro" id="IPR003661">
    <property type="entry name" value="HisK_dim/P_dom"/>
</dbReference>
<dbReference type="PANTHER" id="PTHR44936:SF10">
    <property type="entry name" value="SENSOR PROTEIN RSTB"/>
    <property type="match status" value="1"/>
</dbReference>
<dbReference type="GO" id="GO:0005886">
    <property type="term" value="C:plasma membrane"/>
    <property type="evidence" value="ECO:0007669"/>
    <property type="project" value="UniProtKB-SubCell"/>
</dbReference>
<evidence type="ECO:0000256" key="6">
    <source>
        <dbReference type="ARBA" id="ARBA00022679"/>
    </source>
</evidence>
<keyword evidence="4" id="KW-1003">Cell membrane</keyword>
<evidence type="ECO:0000256" key="4">
    <source>
        <dbReference type="ARBA" id="ARBA00022475"/>
    </source>
</evidence>
<feature type="coiled-coil region" evidence="10">
    <location>
        <begin position="261"/>
        <end position="288"/>
    </location>
</feature>
<dbReference type="PANTHER" id="PTHR44936">
    <property type="entry name" value="SENSOR PROTEIN CREC"/>
    <property type="match status" value="1"/>
</dbReference>
<evidence type="ECO:0000256" key="2">
    <source>
        <dbReference type="ARBA" id="ARBA00004651"/>
    </source>
</evidence>
<dbReference type="PROSITE" id="PS50885">
    <property type="entry name" value="HAMP"/>
    <property type="match status" value="1"/>
</dbReference>
<comment type="caution">
    <text evidence="14">The sequence shown here is derived from an EMBL/GenBank/DDBJ whole genome shotgun (WGS) entry which is preliminary data.</text>
</comment>
<dbReference type="Gene3D" id="3.30.565.10">
    <property type="entry name" value="Histidine kinase-like ATPase, C-terminal domain"/>
    <property type="match status" value="1"/>
</dbReference>
<evidence type="ECO:0000256" key="8">
    <source>
        <dbReference type="ARBA" id="ARBA00022777"/>
    </source>
</evidence>
<keyword evidence="7" id="KW-0547">Nucleotide-binding</keyword>
<keyword evidence="6" id="KW-0808">Transferase</keyword>
<dbReference type="Pfam" id="PF00672">
    <property type="entry name" value="HAMP"/>
    <property type="match status" value="1"/>
</dbReference>
<evidence type="ECO:0000259" key="13">
    <source>
        <dbReference type="PROSITE" id="PS50885"/>
    </source>
</evidence>
<feature type="domain" description="HAMP" evidence="13">
    <location>
        <begin position="173"/>
        <end position="225"/>
    </location>
</feature>
<keyword evidence="9" id="KW-0067">ATP-binding</keyword>
<dbReference type="InterPro" id="IPR003594">
    <property type="entry name" value="HATPase_dom"/>
</dbReference>
<keyword evidence="15" id="KW-1185">Reference proteome</keyword>
<evidence type="ECO:0000256" key="9">
    <source>
        <dbReference type="ARBA" id="ARBA00022840"/>
    </source>
</evidence>
<dbReference type="SUPFAM" id="SSF55874">
    <property type="entry name" value="ATPase domain of HSP90 chaperone/DNA topoisomerase II/histidine kinase"/>
    <property type="match status" value="1"/>
</dbReference>
<dbReference type="AlphaFoldDB" id="A0A2S9KA90"/>
<evidence type="ECO:0000259" key="12">
    <source>
        <dbReference type="PROSITE" id="PS50109"/>
    </source>
</evidence>
<evidence type="ECO:0000256" key="5">
    <source>
        <dbReference type="ARBA" id="ARBA00022553"/>
    </source>
</evidence>
<dbReference type="InterPro" id="IPR036097">
    <property type="entry name" value="HisK_dim/P_sf"/>
</dbReference>
<dbReference type="InterPro" id="IPR036890">
    <property type="entry name" value="HATPase_C_sf"/>
</dbReference>
<dbReference type="Proteomes" id="UP000238326">
    <property type="component" value="Unassembled WGS sequence"/>
</dbReference>
<comment type="catalytic activity">
    <reaction evidence="1">
        <text>ATP + protein L-histidine = ADP + protein N-phospho-L-histidine.</text>
        <dbReference type="EC" id="2.7.13.3"/>
    </reaction>
</comment>
<dbReference type="GO" id="GO:0005524">
    <property type="term" value="F:ATP binding"/>
    <property type="evidence" value="ECO:0007669"/>
    <property type="project" value="UniProtKB-KW"/>
</dbReference>
<organism evidence="14 15">
    <name type="scientific">Malikia spinosa</name>
    <dbReference type="NCBI Taxonomy" id="86180"/>
    <lineage>
        <taxon>Bacteria</taxon>
        <taxon>Pseudomonadati</taxon>
        <taxon>Pseudomonadota</taxon>
        <taxon>Betaproteobacteria</taxon>
        <taxon>Burkholderiales</taxon>
        <taxon>Comamonadaceae</taxon>
        <taxon>Malikia</taxon>
    </lineage>
</organism>
<reference evidence="14 15" key="1">
    <citation type="submission" date="2018-03" db="EMBL/GenBank/DDBJ databases">
        <title>Comparative genomics illustrates the genes involved in a hyperalkaliphilic mechanisms of Serpentinomonas isolated from highly-alkaline calcium-rich serpentinized springs.</title>
        <authorList>
            <person name="Suzuki S."/>
            <person name="Ishii S."/>
            <person name="Walworth N."/>
            <person name="Bird L."/>
            <person name="Kuenen J.G."/>
            <person name="Nealson K.H."/>
        </authorList>
    </citation>
    <scope>NUCLEOTIDE SEQUENCE [LARGE SCALE GENOMIC DNA]</scope>
    <source>
        <strain evidence="14 15">83</strain>
    </source>
</reference>
<feature type="transmembrane region" description="Helical" evidence="11">
    <location>
        <begin position="12"/>
        <end position="35"/>
    </location>
</feature>
<evidence type="ECO:0000256" key="10">
    <source>
        <dbReference type="SAM" id="Coils"/>
    </source>
</evidence>
<dbReference type="SMART" id="SM00304">
    <property type="entry name" value="HAMP"/>
    <property type="match status" value="1"/>
</dbReference>
<dbReference type="Pfam" id="PF02518">
    <property type="entry name" value="HATPase_c"/>
    <property type="match status" value="1"/>
</dbReference>
<dbReference type="PROSITE" id="PS50109">
    <property type="entry name" value="HIS_KIN"/>
    <property type="match status" value="1"/>
</dbReference>
<keyword evidence="11" id="KW-0472">Membrane</keyword>
<accession>A0A2S9KA90</accession>
<dbReference type="InterPro" id="IPR005467">
    <property type="entry name" value="His_kinase_dom"/>
</dbReference>
<dbReference type="CDD" id="cd00082">
    <property type="entry name" value="HisKA"/>
    <property type="match status" value="1"/>
</dbReference>